<reference evidence="2" key="1">
    <citation type="journal article" date="2007" name="Science">
        <title>Draft genome of the filarial nematode parasite Brugia malayi.</title>
        <authorList>
            <person name="Ghedin E."/>
            <person name="Wang S."/>
            <person name="Spiro D."/>
            <person name="Caler E."/>
            <person name="Zhao Q."/>
            <person name="Crabtree J."/>
            <person name="Allen J.E."/>
            <person name="Delcher A.L."/>
            <person name="Guiliano D.B."/>
            <person name="Miranda-Saavedra D."/>
            <person name="Angiuoli S.V."/>
            <person name="Creasy T."/>
            <person name="Amedeo P."/>
            <person name="Haas B."/>
            <person name="El-Sayed N.M."/>
            <person name="Wortman J.R."/>
            <person name="Feldblyum T."/>
            <person name="Tallon L."/>
            <person name="Schatz M."/>
            <person name="Shumway M."/>
            <person name="Koo H."/>
            <person name="Salzberg S.L."/>
            <person name="Schobel S."/>
            <person name="Pertea M."/>
            <person name="Pop M."/>
            <person name="White O."/>
            <person name="Barton G.J."/>
            <person name="Carlow C.K."/>
            <person name="Crawford M.J."/>
            <person name="Daub J."/>
            <person name="Dimmic M.W."/>
            <person name="Estes C.F."/>
            <person name="Foster J.M."/>
            <person name="Ganatra M."/>
            <person name="Gregory W.F."/>
            <person name="Johnson N.M."/>
            <person name="Jin J."/>
            <person name="Komuniecki R."/>
            <person name="Korf I."/>
            <person name="Kumar S."/>
            <person name="Laney S."/>
            <person name="Li B.W."/>
            <person name="Li W."/>
            <person name="Lindblom T.H."/>
            <person name="Lustigman S."/>
            <person name="Ma D."/>
            <person name="Maina C.V."/>
            <person name="Martin D.M."/>
            <person name="McCarter J.P."/>
            <person name="McReynolds L."/>
            <person name="Mitreva M."/>
            <person name="Nutman T.B."/>
            <person name="Parkinson J."/>
            <person name="Peregrin-Alvarez J.M."/>
            <person name="Poole C."/>
            <person name="Ren Q."/>
            <person name="Saunders L."/>
            <person name="Sluder A.E."/>
            <person name="Smith K."/>
            <person name="Stanke M."/>
            <person name="Unnasch T.R."/>
            <person name="Ware J."/>
            <person name="Wei A.D."/>
            <person name="Weil G."/>
            <person name="Williams D.J."/>
            <person name="Zhang Y."/>
            <person name="Williams S.A."/>
            <person name="Fraser-Liggett C."/>
            <person name="Slatko B."/>
            <person name="Blaxter M.L."/>
            <person name="Scott A.L."/>
        </authorList>
    </citation>
    <scope>NUCLEOTIDE SEQUENCE</scope>
    <source>
        <strain evidence="2">FR3</strain>
    </source>
</reference>
<dbReference type="EMBL" id="CAAKNF010000195">
    <property type="protein sequence ID" value="VIO97488.1"/>
    <property type="molecule type" value="Genomic_DNA"/>
</dbReference>
<sequence length="369" mass="41005">MSGAQPSVIVVRSFVPASNFATDTETCTSRATDAETCTSRATDAETCTSRATDTETCTSRATDAETCTSRATDTETCTSRATDAETCTSRATDAETCTSRATMPHRCTVLFSPEMFASFSQINPTTDENESVSLPNWSKHSSDYDQLISMVEFEKSLRLATMRNATSDNDTHLRDDYESIKLNSTMSHYKSFYTLNDKEVVDITDQVYSNVSIESIRNISEQQFRNFLKGILQRHLELARRKIAYPNIFATTNNYVYQNNRIGCQMVCQFISFCIIVSGICLLWTCTCCTQSRSVDDSDESLCGVNPTSVPAPIDYSKPYMIKCDSQGSCYASPLNDDEVPPLPSYNKALSCPTHPFPKIQELSKSDCV</sequence>
<evidence type="ECO:0000313" key="3">
    <source>
        <dbReference type="WBParaSite" id="Bm9399.1"/>
    </source>
</evidence>
<organism evidence="1">
    <name type="scientific">Brugia malayi</name>
    <name type="common">Filarial nematode worm</name>
    <dbReference type="NCBI Taxonomy" id="6279"/>
    <lineage>
        <taxon>Eukaryota</taxon>
        <taxon>Metazoa</taxon>
        <taxon>Ecdysozoa</taxon>
        <taxon>Nematoda</taxon>
        <taxon>Chromadorea</taxon>
        <taxon>Rhabditida</taxon>
        <taxon>Spirurina</taxon>
        <taxon>Spiruromorpha</taxon>
        <taxon>Filarioidea</taxon>
        <taxon>Onchocercidae</taxon>
        <taxon>Brugia</taxon>
    </lineage>
</organism>
<accession>A0A8L7TLB8</accession>
<dbReference type="GeneID" id="6096992"/>
<accession>A0A4E9FPD4</accession>
<gene>
    <name evidence="1" type="primary">Bm9399</name>
    <name evidence="1" type="ORF">BM_BM9399</name>
</gene>
<dbReference type="OrthoDB" id="5773368at2759"/>
<keyword evidence="2" id="KW-1185">Reference proteome</keyword>
<reference evidence="1" key="2">
    <citation type="submission" date="2019-04" db="EMBL/GenBank/DDBJ databases">
        <authorList>
            <person name="Howe K."/>
            <person name="Paulini M."/>
            <person name="Williams G."/>
        </authorList>
    </citation>
    <scope>NUCLEOTIDE SEQUENCE [LARGE SCALE GENOMIC DNA]</scope>
    <source>
        <strain evidence="1">FR3</strain>
    </source>
</reference>
<dbReference type="Proteomes" id="UP000006672">
    <property type="component" value="Unassembled WGS sequence"/>
</dbReference>
<name>A0A4E9FPD4_BRUMA</name>
<dbReference type="WBParaSite" id="Bm9399.1">
    <property type="protein sequence ID" value="Bm9399.1"/>
    <property type="gene ID" value="WBGene00229660"/>
</dbReference>
<dbReference type="KEGG" id="bmy:BM_BM9399"/>
<protein>
    <submittedName>
        <fullName evidence="1 3">Glycoprotein X, putative</fullName>
    </submittedName>
</protein>
<dbReference type="AlphaFoldDB" id="A0A4E9FPD4"/>
<evidence type="ECO:0000313" key="2">
    <source>
        <dbReference type="Proteomes" id="UP000006672"/>
    </source>
</evidence>
<dbReference type="CTD" id="6096992"/>
<proteinExistence type="predicted"/>
<evidence type="ECO:0000313" key="1">
    <source>
        <dbReference type="EMBL" id="VIO97488.1"/>
    </source>
</evidence>
<dbReference type="RefSeq" id="XP_042937082.1">
    <property type="nucleotide sequence ID" value="XM_043081148.1"/>
</dbReference>
<reference evidence="3" key="3">
    <citation type="submission" date="2022-04" db="UniProtKB">
        <authorList>
            <consortium name="WormBaseParasite"/>
        </authorList>
    </citation>
    <scope>IDENTIFICATION</scope>
</reference>